<evidence type="ECO:0000313" key="4">
    <source>
        <dbReference type="Proteomes" id="UP000035514"/>
    </source>
</evidence>
<dbReference type="PANTHER" id="PTHR12526">
    <property type="entry name" value="GLYCOSYLTRANSFERASE"/>
    <property type="match status" value="1"/>
</dbReference>
<accession>A0A0G9K599</accession>
<sequence length="413" mass="47714">MNILCISKYASPPNYSKMPARLFILAKEFIKLGHNTTLITSDSNHFSLYPNTENTYNFETVEGVCLCWIKTKKYVKTASLARVLSWFDFEKKLFKLDLNKIEKPDVVLVSSLSIFSIIYGYYLKKKFNSFLVFEIRDIWPLTMTEEGGFSKWHPLVLLIGFIEKFGYKKADLVVGTMPRLDLHVKNILGYERPFHCSPLGFDPINYQEAIIEYNPFDGVFPKNKVIVGYAGSMGITNALEPLIETIKLLENHENIHFMLVGSGDLKATFEEQLKNCDNVTFLARIGQNEVKYFLQKCDILYLSTKDSKVWDYGQSMNKIVEYMVAGKPIIASYTGYPSMINEANCGYFENTSNYNDLKEKILSIVNLDKNEIKELGNNGKKWIYENRKYSKLAKEYILRIDSELKFKISFDKK</sequence>
<comment type="caution">
    <text evidence="3">The sequence shown here is derived from an EMBL/GenBank/DDBJ whole genome shotgun (WGS) entry which is preliminary data.</text>
</comment>
<proteinExistence type="predicted"/>
<dbReference type="AlphaFoldDB" id="A0A0G9K599"/>
<gene>
    <name evidence="3" type="ORF">AA20_02940</name>
</gene>
<dbReference type="GO" id="GO:0016757">
    <property type="term" value="F:glycosyltransferase activity"/>
    <property type="evidence" value="ECO:0007669"/>
    <property type="project" value="InterPro"/>
</dbReference>
<dbReference type="Pfam" id="PF00534">
    <property type="entry name" value="Glycos_transf_1"/>
    <property type="match status" value="1"/>
</dbReference>
<dbReference type="PATRIC" id="fig|1447256.3.peg.566"/>
<dbReference type="RefSeq" id="WP_046996309.1">
    <property type="nucleotide sequence ID" value="NZ_JAIQ01000063.1"/>
</dbReference>
<reference evidence="3 4" key="1">
    <citation type="submission" date="2014-01" db="EMBL/GenBank/DDBJ databases">
        <title>Development of a Comparative Genomic Fingerprinting Assay for High Resolution Genotyping of Arcobacter butzleri.</title>
        <authorList>
            <person name="Webb A.L."/>
            <person name="Inglis G.D."/>
            <person name="Kruczkiewicz P."/>
            <person name="Selinger L.B."/>
            <person name="Taboada E.N."/>
        </authorList>
    </citation>
    <scope>NUCLEOTIDE SEQUENCE [LARGE SCALE GENOMIC DNA]</scope>
    <source>
        <strain evidence="3 4">L348</strain>
    </source>
</reference>
<dbReference type="EMBL" id="JAIQ01000063">
    <property type="protein sequence ID" value="KLE01631.1"/>
    <property type="molecule type" value="Genomic_DNA"/>
</dbReference>
<feature type="domain" description="Glycosyl transferase family 1" evidence="2">
    <location>
        <begin position="215"/>
        <end position="382"/>
    </location>
</feature>
<dbReference type="SUPFAM" id="SSF53756">
    <property type="entry name" value="UDP-Glycosyltransferase/glycogen phosphorylase"/>
    <property type="match status" value="1"/>
</dbReference>
<dbReference type="CDD" id="cd03794">
    <property type="entry name" value="GT4_WbuB-like"/>
    <property type="match status" value="1"/>
</dbReference>
<dbReference type="Gene3D" id="3.40.50.2000">
    <property type="entry name" value="Glycogen Phosphorylase B"/>
    <property type="match status" value="2"/>
</dbReference>
<protein>
    <recommendedName>
        <fullName evidence="2">Glycosyl transferase family 1 domain-containing protein</fullName>
    </recommendedName>
</protein>
<keyword evidence="1" id="KW-0472">Membrane</keyword>
<dbReference type="Proteomes" id="UP000035514">
    <property type="component" value="Unassembled WGS sequence"/>
</dbReference>
<dbReference type="PANTHER" id="PTHR12526:SF622">
    <property type="entry name" value="GLYCOSYLTRANSFERASE (GROUP I)"/>
    <property type="match status" value="1"/>
</dbReference>
<evidence type="ECO:0000313" key="3">
    <source>
        <dbReference type="EMBL" id="KLE01631.1"/>
    </source>
</evidence>
<name>A0A0G9K599_9BACT</name>
<organism evidence="3 4">
    <name type="scientific">Aliarcobacter butzleri L348</name>
    <dbReference type="NCBI Taxonomy" id="1447256"/>
    <lineage>
        <taxon>Bacteria</taxon>
        <taxon>Pseudomonadati</taxon>
        <taxon>Campylobacterota</taxon>
        <taxon>Epsilonproteobacteria</taxon>
        <taxon>Campylobacterales</taxon>
        <taxon>Arcobacteraceae</taxon>
        <taxon>Aliarcobacter</taxon>
    </lineage>
</organism>
<keyword evidence="1" id="KW-1133">Transmembrane helix</keyword>
<evidence type="ECO:0000259" key="2">
    <source>
        <dbReference type="Pfam" id="PF00534"/>
    </source>
</evidence>
<keyword evidence="1" id="KW-0812">Transmembrane</keyword>
<evidence type="ECO:0000256" key="1">
    <source>
        <dbReference type="SAM" id="Phobius"/>
    </source>
</evidence>
<feature type="transmembrane region" description="Helical" evidence="1">
    <location>
        <begin position="106"/>
        <end position="123"/>
    </location>
</feature>
<dbReference type="InterPro" id="IPR001296">
    <property type="entry name" value="Glyco_trans_1"/>
</dbReference>